<dbReference type="PANTHER" id="PTHR31339:SF9">
    <property type="entry name" value="PLASMIN AND FIBRONECTIN-BINDING PROTEIN A"/>
    <property type="match status" value="1"/>
</dbReference>
<feature type="compositionally biased region" description="Polar residues" evidence="5">
    <location>
        <begin position="512"/>
        <end position="526"/>
    </location>
</feature>
<proteinExistence type="inferred from homology"/>
<dbReference type="InterPro" id="IPR012334">
    <property type="entry name" value="Pectin_lyas_fold"/>
</dbReference>
<dbReference type="EMBL" id="JBHMEW010000049">
    <property type="protein sequence ID" value="MFB9211477.1"/>
    <property type="molecule type" value="Genomic_DNA"/>
</dbReference>
<feature type="chain" id="PRO_5046908988" evidence="6">
    <location>
        <begin position="27"/>
        <end position="544"/>
    </location>
</feature>
<dbReference type="SUPFAM" id="SSF51126">
    <property type="entry name" value="Pectin lyase-like"/>
    <property type="match status" value="1"/>
</dbReference>
<name>A0ABV5J4P1_9BACT</name>
<dbReference type="GO" id="GO:0016798">
    <property type="term" value="F:hydrolase activity, acting on glycosyl bonds"/>
    <property type="evidence" value="ECO:0007669"/>
    <property type="project" value="UniProtKB-KW"/>
</dbReference>
<evidence type="ECO:0000256" key="2">
    <source>
        <dbReference type="ARBA" id="ARBA00022801"/>
    </source>
</evidence>
<evidence type="ECO:0000256" key="1">
    <source>
        <dbReference type="ARBA" id="ARBA00008834"/>
    </source>
</evidence>
<dbReference type="RefSeq" id="WP_290247744.1">
    <property type="nucleotide sequence ID" value="NZ_JAUFQT010000001.1"/>
</dbReference>
<comment type="similarity">
    <text evidence="1 4">Belongs to the glycosyl hydrolase 28 family.</text>
</comment>
<dbReference type="InterPro" id="IPR011050">
    <property type="entry name" value="Pectin_lyase_fold/virulence"/>
</dbReference>
<keyword evidence="2 4" id="KW-0378">Hydrolase</keyword>
<sequence length="544" mass="60562">MIRNNNVFVILMAGLLLATACTPNKAEKKEESYFPLDSLMTRDQVGADNLPEEIAPVDAPFDMPEFKKPEFPDRTVSIVDYGAKQGVISTASIQKAIDEVSAQGGGKVVVPEGKWKSGRISLKSNVNFHISEGAELYFSGQLEDFRPAVFTRHEGVEVMSLGACIYAYQQDNIALTGKGTLYGPEEGPVKDQMMTEDVTEKFVPIEKPVEERVYEGYNGESIFLPMFVSPTECTNVYIEGITLERTAFWNIVPVYCDGVIIRGVTVNSVGIPRGDGIDIESSRNVLIEYSTLNNGDDCFTMKAGRGKDGIRVNKPTENIVVRYCLAKQGHGGITVGSETAGKIKNLYIHDCVFDNTGVGIRFKTRRPRGGGGENLYYERLRMNLEMTAFRWDLLGQELYVGDLAKRMPPREVNELTPKFKDIHIKDILVNTASTFVNINGIPESPLENLVMENVEVKDCRRFFNADDAKNLTFRHVKVSSQDSLMKFLDARDILFEDVQFDVPGGGIYAQTKGEQTKNIQFENTTPAHPKNWKDGSYSGESDAK</sequence>
<evidence type="ECO:0000256" key="5">
    <source>
        <dbReference type="SAM" id="MobiDB-lite"/>
    </source>
</evidence>
<accession>A0ABV5J4P1</accession>
<gene>
    <name evidence="7" type="ORF">ACFFUR_06655</name>
</gene>
<feature type="region of interest" description="Disordered" evidence="5">
    <location>
        <begin position="511"/>
        <end position="544"/>
    </location>
</feature>
<dbReference type="InterPro" id="IPR006626">
    <property type="entry name" value="PbH1"/>
</dbReference>
<feature type="signal peptide" evidence="6">
    <location>
        <begin position="1"/>
        <end position="26"/>
    </location>
</feature>
<dbReference type="Pfam" id="PF00295">
    <property type="entry name" value="Glyco_hydro_28"/>
    <property type="match status" value="1"/>
</dbReference>
<dbReference type="SMART" id="SM00710">
    <property type="entry name" value="PbH1"/>
    <property type="match status" value="5"/>
</dbReference>
<dbReference type="InterPro" id="IPR051801">
    <property type="entry name" value="GH28_Enzymes"/>
</dbReference>
<evidence type="ECO:0000256" key="3">
    <source>
        <dbReference type="ARBA" id="ARBA00023295"/>
    </source>
</evidence>
<dbReference type="PROSITE" id="PS51257">
    <property type="entry name" value="PROKAR_LIPOPROTEIN"/>
    <property type="match status" value="1"/>
</dbReference>
<dbReference type="EC" id="3.2.1.-" evidence="7"/>
<keyword evidence="8" id="KW-1185">Reference proteome</keyword>
<comment type="caution">
    <text evidence="7">The sequence shown here is derived from an EMBL/GenBank/DDBJ whole genome shotgun (WGS) entry which is preliminary data.</text>
</comment>
<evidence type="ECO:0000256" key="4">
    <source>
        <dbReference type="RuleBase" id="RU361169"/>
    </source>
</evidence>
<reference evidence="7 8" key="1">
    <citation type="submission" date="2024-09" db="EMBL/GenBank/DDBJ databases">
        <authorList>
            <person name="Sun Q."/>
            <person name="Mori K."/>
        </authorList>
    </citation>
    <scope>NUCLEOTIDE SEQUENCE [LARGE SCALE GENOMIC DNA]</scope>
    <source>
        <strain evidence="7 8">CECT 7682</strain>
    </source>
</reference>
<organism evidence="7 8">
    <name type="scientific">Echinicola jeungdonensis</name>
    <dbReference type="NCBI Taxonomy" id="709343"/>
    <lineage>
        <taxon>Bacteria</taxon>
        <taxon>Pseudomonadati</taxon>
        <taxon>Bacteroidota</taxon>
        <taxon>Cytophagia</taxon>
        <taxon>Cytophagales</taxon>
        <taxon>Cyclobacteriaceae</taxon>
        <taxon>Echinicola</taxon>
    </lineage>
</organism>
<protein>
    <submittedName>
        <fullName evidence="7">Glycoside hydrolase family 28 protein</fullName>
        <ecNumber evidence="7">3.2.1.-</ecNumber>
    </submittedName>
</protein>
<dbReference type="PANTHER" id="PTHR31339">
    <property type="entry name" value="PECTIN LYASE-RELATED"/>
    <property type="match status" value="1"/>
</dbReference>
<dbReference type="InterPro" id="IPR000743">
    <property type="entry name" value="Glyco_hydro_28"/>
</dbReference>
<keyword evidence="6" id="KW-0732">Signal</keyword>
<dbReference type="Gene3D" id="2.160.20.10">
    <property type="entry name" value="Single-stranded right-handed beta-helix, Pectin lyase-like"/>
    <property type="match status" value="1"/>
</dbReference>
<evidence type="ECO:0000313" key="7">
    <source>
        <dbReference type="EMBL" id="MFB9211477.1"/>
    </source>
</evidence>
<dbReference type="Proteomes" id="UP001589654">
    <property type="component" value="Unassembled WGS sequence"/>
</dbReference>
<keyword evidence="3 4" id="KW-0326">Glycosidase</keyword>
<evidence type="ECO:0000256" key="6">
    <source>
        <dbReference type="SAM" id="SignalP"/>
    </source>
</evidence>
<evidence type="ECO:0000313" key="8">
    <source>
        <dbReference type="Proteomes" id="UP001589654"/>
    </source>
</evidence>